<feature type="region of interest" description="Disordered" evidence="1">
    <location>
        <begin position="1"/>
        <end position="34"/>
    </location>
</feature>
<evidence type="ECO:0000313" key="3">
    <source>
        <dbReference type="Proteomes" id="UP000070501"/>
    </source>
</evidence>
<dbReference type="OrthoDB" id="10519698at2759"/>
<evidence type="ECO:0000313" key="2">
    <source>
        <dbReference type="EMBL" id="KXJ84633.1"/>
    </source>
</evidence>
<sequence length="73" mass="8324">MSSEGRKSLSEALATAASRNANRTPSCSPVPQPDSMAWQCQILHNRRPDKEIYKLRRSIGDPCYWNTEALRYL</sequence>
<proteinExistence type="predicted"/>
<feature type="compositionally biased region" description="Polar residues" evidence="1">
    <location>
        <begin position="17"/>
        <end position="29"/>
    </location>
</feature>
<keyword evidence="3" id="KW-1185">Reference proteome</keyword>
<dbReference type="Proteomes" id="UP000070501">
    <property type="component" value="Unassembled WGS sequence"/>
</dbReference>
<gene>
    <name evidence="2" type="ORF">Micbo1qcDRAFT_170084</name>
</gene>
<reference evidence="3" key="1">
    <citation type="submission" date="2016-02" db="EMBL/GenBank/DDBJ databases">
        <title>Draft genome sequence of Microdochium bolleyi, a fungal endophyte of beachgrass.</title>
        <authorList>
            <consortium name="DOE Joint Genome Institute"/>
            <person name="David A.S."/>
            <person name="May G."/>
            <person name="Haridas S."/>
            <person name="Lim J."/>
            <person name="Wang M."/>
            <person name="Labutti K."/>
            <person name="Lipzen A."/>
            <person name="Barry K."/>
            <person name="Grigoriev I.V."/>
        </authorList>
    </citation>
    <scope>NUCLEOTIDE SEQUENCE [LARGE SCALE GENOMIC DNA]</scope>
    <source>
        <strain evidence="3">J235TASD1</strain>
    </source>
</reference>
<dbReference type="EMBL" id="KQ964373">
    <property type="protein sequence ID" value="KXJ84633.1"/>
    <property type="molecule type" value="Genomic_DNA"/>
</dbReference>
<accession>A0A136II56</accession>
<protein>
    <submittedName>
        <fullName evidence="2">Uncharacterized protein</fullName>
    </submittedName>
</protein>
<name>A0A136II56_9PEZI</name>
<feature type="non-terminal residue" evidence="2">
    <location>
        <position position="73"/>
    </location>
</feature>
<dbReference type="InParanoid" id="A0A136II56"/>
<organism evidence="2 3">
    <name type="scientific">Microdochium bolleyi</name>
    <dbReference type="NCBI Taxonomy" id="196109"/>
    <lineage>
        <taxon>Eukaryota</taxon>
        <taxon>Fungi</taxon>
        <taxon>Dikarya</taxon>
        <taxon>Ascomycota</taxon>
        <taxon>Pezizomycotina</taxon>
        <taxon>Sordariomycetes</taxon>
        <taxon>Xylariomycetidae</taxon>
        <taxon>Xylariales</taxon>
        <taxon>Microdochiaceae</taxon>
        <taxon>Microdochium</taxon>
    </lineage>
</organism>
<dbReference type="AlphaFoldDB" id="A0A136II56"/>
<evidence type="ECO:0000256" key="1">
    <source>
        <dbReference type="SAM" id="MobiDB-lite"/>
    </source>
</evidence>